<name>A0A167C885_9GAMM</name>
<evidence type="ECO:0000256" key="1">
    <source>
        <dbReference type="SAM" id="SignalP"/>
    </source>
</evidence>
<feature type="chain" id="PRO_5007884575" description="Lipoprotein" evidence="1">
    <location>
        <begin position="19"/>
        <end position="156"/>
    </location>
</feature>
<dbReference type="PROSITE" id="PS51257">
    <property type="entry name" value="PROKAR_LIPOPROTEIN"/>
    <property type="match status" value="1"/>
</dbReference>
<proteinExistence type="predicted"/>
<dbReference type="EMBL" id="AUXZ01000103">
    <property type="protein sequence ID" value="KZN47355.1"/>
    <property type="molecule type" value="Genomic_DNA"/>
</dbReference>
<dbReference type="OrthoDB" id="6272769at2"/>
<dbReference type="RefSeq" id="WP_063363388.1">
    <property type="nucleotide sequence ID" value="NZ_AUXZ01000103.1"/>
</dbReference>
<evidence type="ECO:0000313" key="2">
    <source>
        <dbReference type="EMBL" id="KZN47355.1"/>
    </source>
</evidence>
<reference evidence="2 3" key="1">
    <citation type="submission" date="2013-07" db="EMBL/GenBank/DDBJ databases">
        <title>Comparative Genomic and Metabolomic Analysis of Twelve Strains of Pseudoalteromonas luteoviolacea.</title>
        <authorList>
            <person name="Vynne N.G."/>
            <person name="Mansson M."/>
            <person name="Gram L."/>
        </authorList>
    </citation>
    <scope>NUCLEOTIDE SEQUENCE [LARGE SCALE GENOMIC DNA]</scope>
    <source>
        <strain evidence="2 3">H33</strain>
    </source>
</reference>
<dbReference type="Proteomes" id="UP000076503">
    <property type="component" value="Unassembled WGS sequence"/>
</dbReference>
<dbReference type="AlphaFoldDB" id="A0A167C885"/>
<evidence type="ECO:0008006" key="4">
    <source>
        <dbReference type="Google" id="ProtNLM"/>
    </source>
</evidence>
<dbReference type="PATRIC" id="fig|1365251.3.peg.4154"/>
<protein>
    <recommendedName>
        <fullName evidence="4">Lipoprotein</fullName>
    </recommendedName>
</protein>
<sequence>MRKFLFLVLSLTSFSSMGCSIPWPKGFTFNIEYIAHRGDRLLKNEVPIPIVETELVRGTKANSGGSCEDAGIIKLNLSLPKGSKYRLNQLGFYARVLEGEYPSNIPKTPFMVDNTGIAMFPWLDGAGEKPIDLKLEIFAINQALVIGKPVIVRIKG</sequence>
<comment type="caution">
    <text evidence="2">The sequence shown here is derived from an EMBL/GenBank/DDBJ whole genome shotgun (WGS) entry which is preliminary data.</text>
</comment>
<gene>
    <name evidence="2" type="ORF">N476_23415</name>
</gene>
<evidence type="ECO:0000313" key="3">
    <source>
        <dbReference type="Proteomes" id="UP000076503"/>
    </source>
</evidence>
<organism evidence="2 3">
    <name type="scientific">Pseudoalteromonas luteoviolacea H33</name>
    <dbReference type="NCBI Taxonomy" id="1365251"/>
    <lineage>
        <taxon>Bacteria</taxon>
        <taxon>Pseudomonadati</taxon>
        <taxon>Pseudomonadota</taxon>
        <taxon>Gammaproteobacteria</taxon>
        <taxon>Alteromonadales</taxon>
        <taxon>Pseudoalteromonadaceae</taxon>
        <taxon>Pseudoalteromonas</taxon>
    </lineage>
</organism>
<feature type="signal peptide" evidence="1">
    <location>
        <begin position="1"/>
        <end position="18"/>
    </location>
</feature>
<accession>A0A167C885</accession>
<keyword evidence="1" id="KW-0732">Signal</keyword>